<feature type="transmembrane region" description="Helical" evidence="6">
    <location>
        <begin position="146"/>
        <end position="164"/>
    </location>
</feature>
<name>A0A7X3LUS5_9HYPH</name>
<evidence type="ECO:0000256" key="6">
    <source>
        <dbReference type="SAM" id="Phobius"/>
    </source>
</evidence>
<evidence type="ECO:0000256" key="4">
    <source>
        <dbReference type="ARBA" id="ARBA00022989"/>
    </source>
</evidence>
<protein>
    <submittedName>
        <fullName evidence="7">ABC transporter permease</fullName>
    </submittedName>
</protein>
<organism evidence="7 8">
    <name type="scientific">Stappia sediminis</name>
    <dbReference type="NCBI Taxonomy" id="2692190"/>
    <lineage>
        <taxon>Bacteria</taxon>
        <taxon>Pseudomonadati</taxon>
        <taxon>Pseudomonadota</taxon>
        <taxon>Alphaproteobacteria</taxon>
        <taxon>Hyphomicrobiales</taxon>
        <taxon>Stappiaceae</taxon>
        <taxon>Stappia</taxon>
    </lineage>
</organism>
<dbReference type="Pfam" id="PF02653">
    <property type="entry name" value="BPD_transp_2"/>
    <property type="match status" value="1"/>
</dbReference>
<keyword evidence="8" id="KW-1185">Reference proteome</keyword>
<dbReference type="InterPro" id="IPR001851">
    <property type="entry name" value="ABC_transp_permease"/>
</dbReference>
<sequence>MIRFEPRENVSTRRAVGAPVFAALIALSLAAIPIWAAGADIATAYILMVNGAMGSVFAISELLARATPLILTGLAAAVAFRAKLWNIGGEGQLYAGALAAVAVGSGGFALPPYALIPAVLVAGALAGALVMLVPTLLKVKLGADEVVTTLLLNFVILLFVQMMLEGPMQDPMGMGWPQSEPVLEEAMLPQLIARMRVHAGLIVALVAAIFAAILMRRTVWGFEIRAVGANPSAARHAGIPVTATFVRVGLLSGAFAGLAGVGEVAGLKGYLTADLSPGFGYAGIVVAMLAGLSPLGVVIAAIFVAGVFVGADSMSRALGVSSYLADLVVAMSLLCVLISGLFVRFHVRIGGSRLTD</sequence>
<dbReference type="RefSeq" id="WP_160775661.1">
    <property type="nucleotide sequence ID" value="NZ_WUMV01000003.1"/>
</dbReference>
<keyword evidence="3 6" id="KW-0812">Transmembrane</keyword>
<feature type="transmembrane region" description="Helical" evidence="6">
    <location>
        <begin position="92"/>
        <end position="110"/>
    </location>
</feature>
<evidence type="ECO:0000256" key="3">
    <source>
        <dbReference type="ARBA" id="ARBA00022692"/>
    </source>
</evidence>
<dbReference type="Proteomes" id="UP000433101">
    <property type="component" value="Unassembled WGS sequence"/>
</dbReference>
<comment type="subcellular location">
    <subcellularLocation>
        <location evidence="1">Cell membrane</location>
        <topology evidence="1">Multi-pass membrane protein</topology>
    </subcellularLocation>
</comment>
<gene>
    <name evidence="7" type="ORF">GR183_11290</name>
</gene>
<evidence type="ECO:0000256" key="5">
    <source>
        <dbReference type="ARBA" id="ARBA00023136"/>
    </source>
</evidence>
<keyword evidence="2" id="KW-1003">Cell membrane</keyword>
<dbReference type="PANTHER" id="PTHR47089">
    <property type="entry name" value="ABC TRANSPORTER, PERMEASE PROTEIN"/>
    <property type="match status" value="1"/>
</dbReference>
<evidence type="ECO:0000256" key="1">
    <source>
        <dbReference type="ARBA" id="ARBA00004651"/>
    </source>
</evidence>
<feature type="transmembrane region" description="Helical" evidence="6">
    <location>
        <begin position="237"/>
        <end position="259"/>
    </location>
</feature>
<keyword evidence="5 6" id="KW-0472">Membrane</keyword>
<feature type="transmembrane region" description="Helical" evidence="6">
    <location>
        <begin position="323"/>
        <end position="347"/>
    </location>
</feature>
<evidence type="ECO:0000313" key="7">
    <source>
        <dbReference type="EMBL" id="MXN65486.1"/>
    </source>
</evidence>
<feature type="transmembrane region" description="Helical" evidence="6">
    <location>
        <begin position="62"/>
        <end position="80"/>
    </location>
</feature>
<dbReference type="AlphaFoldDB" id="A0A7X3LUS5"/>
<proteinExistence type="predicted"/>
<feature type="transmembrane region" description="Helical" evidence="6">
    <location>
        <begin position="116"/>
        <end position="137"/>
    </location>
</feature>
<feature type="transmembrane region" description="Helical" evidence="6">
    <location>
        <begin position="279"/>
        <end position="311"/>
    </location>
</feature>
<dbReference type="GO" id="GO:0005886">
    <property type="term" value="C:plasma membrane"/>
    <property type="evidence" value="ECO:0007669"/>
    <property type="project" value="UniProtKB-SubCell"/>
</dbReference>
<reference evidence="7 8" key="1">
    <citation type="submission" date="2019-12" db="EMBL/GenBank/DDBJ databases">
        <authorList>
            <person name="Li M."/>
        </authorList>
    </citation>
    <scope>NUCLEOTIDE SEQUENCE [LARGE SCALE GENOMIC DNA]</scope>
    <source>
        <strain evidence="7 8">GBMRC 2046</strain>
    </source>
</reference>
<dbReference type="PANTHER" id="PTHR47089:SF1">
    <property type="entry name" value="GUANOSINE ABC TRANSPORTER PERMEASE PROTEIN NUPP"/>
    <property type="match status" value="1"/>
</dbReference>
<accession>A0A7X3LUS5</accession>
<keyword evidence="4 6" id="KW-1133">Transmembrane helix</keyword>
<evidence type="ECO:0000256" key="2">
    <source>
        <dbReference type="ARBA" id="ARBA00022475"/>
    </source>
</evidence>
<feature type="transmembrane region" description="Helical" evidence="6">
    <location>
        <begin position="197"/>
        <end position="216"/>
    </location>
</feature>
<evidence type="ECO:0000313" key="8">
    <source>
        <dbReference type="Proteomes" id="UP000433101"/>
    </source>
</evidence>
<feature type="transmembrane region" description="Helical" evidence="6">
    <location>
        <begin position="21"/>
        <end position="47"/>
    </location>
</feature>
<dbReference type="GO" id="GO:0022857">
    <property type="term" value="F:transmembrane transporter activity"/>
    <property type="evidence" value="ECO:0007669"/>
    <property type="project" value="InterPro"/>
</dbReference>
<dbReference type="EMBL" id="WUMV01000003">
    <property type="protein sequence ID" value="MXN65486.1"/>
    <property type="molecule type" value="Genomic_DNA"/>
</dbReference>
<comment type="caution">
    <text evidence="7">The sequence shown here is derived from an EMBL/GenBank/DDBJ whole genome shotgun (WGS) entry which is preliminary data.</text>
</comment>
<dbReference type="CDD" id="cd06580">
    <property type="entry name" value="TM_PBP1_transp_TpRbsC_like"/>
    <property type="match status" value="1"/>
</dbReference>